<dbReference type="PANTHER" id="PTHR40038">
    <property type="entry name" value="MEMBRANE-ASSOCIATED PROTEIN TCAA"/>
    <property type="match status" value="1"/>
</dbReference>
<dbReference type="Pfam" id="PF25155">
    <property type="entry name" value="NTF2_YvbJ"/>
    <property type="match status" value="1"/>
</dbReference>
<name>A0A368YAF0_9BACI</name>
<organism evidence="5 6">
    <name type="scientific">Saliterribacillus persicus</name>
    <dbReference type="NCBI Taxonomy" id="930114"/>
    <lineage>
        <taxon>Bacteria</taxon>
        <taxon>Bacillati</taxon>
        <taxon>Bacillota</taxon>
        <taxon>Bacilli</taxon>
        <taxon>Bacillales</taxon>
        <taxon>Bacillaceae</taxon>
        <taxon>Saliterribacillus</taxon>
    </lineage>
</organism>
<evidence type="ECO:0000259" key="2">
    <source>
        <dbReference type="Pfam" id="PF22813"/>
    </source>
</evidence>
<feature type="domain" description="YvbJ-like NTF2-like" evidence="4">
    <location>
        <begin position="335"/>
        <end position="456"/>
    </location>
</feature>
<dbReference type="RefSeq" id="WP_114351186.1">
    <property type="nucleotide sequence ID" value="NZ_QPJJ01000001.1"/>
</dbReference>
<evidence type="ECO:0000313" key="5">
    <source>
        <dbReference type="EMBL" id="RCW77240.1"/>
    </source>
</evidence>
<proteinExistence type="predicted"/>
<dbReference type="EMBL" id="QPJJ01000001">
    <property type="protein sequence ID" value="RCW77240.1"/>
    <property type="molecule type" value="Genomic_DNA"/>
</dbReference>
<reference evidence="5 6" key="1">
    <citation type="submission" date="2018-07" db="EMBL/GenBank/DDBJ databases">
        <title>Genomic Encyclopedia of Type Strains, Phase IV (KMG-IV): sequencing the most valuable type-strain genomes for metagenomic binning, comparative biology and taxonomic classification.</title>
        <authorList>
            <person name="Goeker M."/>
        </authorList>
    </citation>
    <scope>NUCLEOTIDE SEQUENCE [LARGE SCALE GENOMIC DNA]</scope>
    <source>
        <strain evidence="5 6">DSM 27696</strain>
    </source>
</reference>
<keyword evidence="1" id="KW-1133">Transmembrane helix</keyword>
<dbReference type="Proteomes" id="UP000252585">
    <property type="component" value="Unassembled WGS sequence"/>
</dbReference>
<keyword evidence="1" id="KW-0812">Transmembrane</keyword>
<dbReference type="InterPro" id="IPR056902">
    <property type="entry name" value="NTF2_YvbJ"/>
</dbReference>
<protein>
    <submittedName>
        <fullName evidence="5">Putative membrane protein YvbJ</fullName>
    </submittedName>
</protein>
<evidence type="ECO:0000256" key="1">
    <source>
        <dbReference type="SAM" id="Phobius"/>
    </source>
</evidence>
<dbReference type="Pfam" id="PF22813">
    <property type="entry name" value="TcaA_2nd"/>
    <property type="match status" value="1"/>
</dbReference>
<sequence length="471" mass="54263">MFCKNCGQPVSESPSFCKSCGMKVTAPERQDFTPTQANQTPKEEKVTQPQSSQKKKLFIIIPSILIVLALISVGAYFLGSVNYNGAAQLDQLKTAVEEGDKDKLRQQLTSEEEITDKYLTDFIQYFQDNKEALARISDRLEAQISNDEAAHPLIQAVETEKKFGIYPQYVFELTPVKIVASANFEQTELSIKDRYKIMLENPNEKLHLVHLPGKYELTFLHNQIYGEYEDAITIDFWETEQLEASAAISFEGQEVIIQSTHEEATLIVNDVVTEEAIGEETVFGPVTYDGSTTFSAKLELPWETLYADPVMITDASQNPVMFEFNYEDDYLRDEIYSRIARHVDEWIIAYKDQSISHLTVMQNMGYLKATGDNFDRMREDNSNFTGDVEQIIFDDGSFLVDTENDYNVEVITKLQFRTGYYESGEPAPRNFDRTEYMWKYHLVYEPTSDDWYIRGSDEVKSFETDKLLEWY</sequence>
<dbReference type="AlphaFoldDB" id="A0A368YAF0"/>
<gene>
    <name evidence="5" type="ORF">DFR57_101108</name>
</gene>
<feature type="domain" description="TcaA 4th" evidence="3">
    <location>
        <begin position="251"/>
        <end position="318"/>
    </location>
</feature>
<evidence type="ECO:0000259" key="4">
    <source>
        <dbReference type="Pfam" id="PF25155"/>
    </source>
</evidence>
<feature type="transmembrane region" description="Helical" evidence="1">
    <location>
        <begin position="57"/>
        <end position="78"/>
    </location>
</feature>
<dbReference type="PANTHER" id="PTHR40038:SF1">
    <property type="entry name" value="MEMBRANE-ASSOCIATED PROTEIN TCAA"/>
    <property type="match status" value="1"/>
</dbReference>
<dbReference type="Pfam" id="PF22820">
    <property type="entry name" value="TcaA_3rd_4th"/>
    <property type="match status" value="1"/>
</dbReference>
<evidence type="ECO:0000313" key="6">
    <source>
        <dbReference type="Proteomes" id="UP000252585"/>
    </source>
</evidence>
<accession>A0A368YAF0</accession>
<evidence type="ECO:0000259" key="3">
    <source>
        <dbReference type="Pfam" id="PF22820"/>
    </source>
</evidence>
<dbReference type="GO" id="GO:0005886">
    <property type="term" value="C:plasma membrane"/>
    <property type="evidence" value="ECO:0007669"/>
    <property type="project" value="UniProtKB-SubCell"/>
</dbReference>
<keyword evidence="6" id="KW-1185">Reference proteome</keyword>
<comment type="caution">
    <text evidence="5">The sequence shown here is derived from an EMBL/GenBank/DDBJ whole genome shotgun (WGS) entry which is preliminary data.</text>
</comment>
<dbReference type="InterPro" id="IPR054530">
    <property type="entry name" value="TcaA_4th"/>
</dbReference>
<feature type="domain" description="TcaA second" evidence="2">
    <location>
        <begin position="87"/>
        <end position="172"/>
    </location>
</feature>
<dbReference type="InterPro" id="IPR054529">
    <property type="entry name" value="TcaA_2nd"/>
</dbReference>
<keyword evidence="1" id="KW-0472">Membrane</keyword>